<dbReference type="EMBL" id="JADBJN010000002">
    <property type="protein sequence ID" value="KAG5677171.1"/>
    <property type="molecule type" value="Genomic_DNA"/>
</dbReference>
<accession>A0A9J6C5R2</accession>
<feature type="region of interest" description="Disordered" evidence="1">
    <location>
        <begin position="770"/>
        <end position="794"/>
    </location>
</feature>
<dbReference type="OrthoDB" id="8023724at2759"/>
<feature type="compositionally biased region" description="Basic and acidic residues" evidence="1">
    <location>
        <begin position="785"/>
        <end position="794"/>
    </location>
</feature>
<proteinExistence type="predicted"/>
<keyword evidence="3" id="KW-1185">Reference proteome</keyword>
<evidence type="ECO:0000256" key="1">
    <source>
        <dbReference type="SAM" id="MobiDB-lite"/>
    </source>
</evidence>
<sequence length="794" mass="94332">MKFGNYNLTSASEKHNRLFFTRLKKVKNTSNYIVGKFNNQINTIRKISRRKACQHHRYRYTDSPLSFRASLFDNRRHHHHLISQSEKCRELREKLERYRTTASENIYETCYKYVPDDFHRPTSSLFDRESRNSHQNVFDKVKFSKVNNAISGKRQHKMLKNVYFTIKSNQCNNLSNLYESLHYESLKRGSMKKSYKYSPPKIDEEQNEKLRSDISTLLRTSKCDEKTELEVLKNYFDYYSYSDICNDDNFKNYLKKKNYQDAIDYIYSGHSLLGSSLRGESCYGSVTDVLKRYYDLDLDIVKDPSHQNDCDSVKYEKQSRRSQSIDRRKYYNRENSEFFCKSNKEFDDYYKRNIAIFYEATKTVDDDFFQKEDLLDDAYRTYDRPSSLFYHHNDDELLIDELYECKNQAVTNNYNTMPEKRKVLKEFRGNKLDSCSSRRIASFDIDDGNAEVVSFEDENDNDDDLNGVEFKRKYQTYPLKRKAKENYKQLLRYCEKSLANYSTVADMRIDKWCKSSNLSREFSEKGYNKIIKSFVRLRGFDTVEAYIQYHYGRMLDKSFDSKLKIKLREVLNKRDEQLVISRPILRTTTQSSVIANNRLDSLPPPYTSIDNDNNYFYKKHQSSYSDNKTSKATMGNAMKMTSFDDCFKHYDYIDVNYESKLKQSSTVNANESHKRFLFKFVEDMHDVGIKFDEILSDEEETTYENFLESENYNEIITNAPLATPHDNDYKTLTKILQINRNSEESVHRNTACIDNIYESIENEQHQHCKQQPQPCKNNIQSSRHSKVDKAKEKA</sequence>
<evidence type="ECO:0000313" key="2">
    <source>
        <dbReference type="EMBL" id="KAG5677171.1"/>
    </source>
</evidence>
<dbReference type="AlphaFoldDB" id="A0A9J6C5R2"/>
<comment type="caution">
    <text evidence="2">The sequence shown here is derived from an EMBL/GenBank/DDBJ whole genome shotgun (WGS) entry which is preliminary data.</text>
</comment>
<evidence type="ECO:0000313" key="3">
    <source>
        <dbReference type="Proteomes" id="UP001107558"/>
    </source>
</evidence>
<gene>
    <name evidence="2" type="ORF">PVAND_006952</name>
</gene>
<name>A0A9J6C5R2_POLVA</name>
<dbReference type="Proteomes" id="UP001107558">
    <property type="component" value="Chromosome 2"/>
</dbReference>
<protein>
    <submittedName>
        <fullName evidence="2">Uncharacterized protein</fullName>
    </submittedName>
</protein>
<organism evidence="2 3">
    <name type="scientific">Polypedilum vanderplanki</name>
    <name type="common">Sleeping chironomid midge</name>
    <dbReference type="NCBI Taxonomy" id="319348"/>
    <lineage>
        <taxon>Eukaryota</taxon>
        <taxon>Metazoa</taxon>
        <taxon>Ecdysozoa</taxon>
        <taxon>Arthropoda</taxon>
        <taxon>Hexapoda</taxon>
        <taxon>Insecta</taxon>
        <taxon>Pterygota</taxon>
        <taxon>Neoptera</taxon>
        <taxon>Endopterygota</taxon>
        <taxon>Diptera</taxon>
        <taxon>Nematocera</taxon>
        <taxon>Chironomoidea</taxon>
        <taxon>Chironomidae</taxon>
        <taxon>Chironominae</taxon>
        <taxon>Polypedilum</taxon>
        <taxon>Polypedilum</taxon>
    </lineage>
</organism>
<reference evidence="2" key="1">
    <citation type="submission" date="2021-03" db="EMBL/GenBank/DDBJ databases">
        <title>Chromosome level genome of the anhydrobiotic midge Polypedilum vanderplanki.</title>
        <authorList>
            <person name="Yoshida Y."/>
            <person name="Kikawada T."/>
            <person name="Gusev O."/>
        </authorList>
    </citation>
    <scope>NUCLEOTIDE SEQUENCE</scope>
    <source>
        <strain evidence="2">NIAS01</strain>
        <tissue evidence="2">Whole body or cell culture</tissue>
    </source>
</reference>